<organism evidence="2 3">
    <name type="scientific">Actinokineospora bangkokensis</name>
    <dbReference type="NCBI Taxonomy" id="1193682"/>
    <lineage>
        <taxon>Bacteria</taxon>
        <taxon>Bacillati</taxon>
        <taxon>Actinomycetota</taxon>
        <taxon>Actinomycetes</taxon>
        <taxon>Pseudonocardiales</taxon>
        <taxon>Pseudonocardiaceae</taxon>
        <taxon>Actinokineospora</taxon>
    </lineage>
</organism>
<dbReference type="InterPro" id="IPR041375">
    <property type="entry name" value="VapC45_PIN-like"/>
</dbReference>
<evidence type="ECO:0000259" key="1">
    <source>
        <dbReference type="Pfam" id="PF18478"/>
    </source>
</evidence>
<accession>A0A1Q9LCU1</accession>
<dbReference type="AlphaFoldDB" id="A0A1Q9LCU1"/>
<comment type="caution">
    <text evidence="2">The sequence shown here is derived from an EMBL/GenBank/DDBJ whole genome shotgun (WGS) entry which is preliminary data.</text>
</comment>
<gene>
    <name evidence="2" type="ORF">BJP25_02075</name>
</gene>
<proteinExistence type="predicted"/>
<name>A0A1Q9LCU1_9PSEU</name>
<dbReference type="OrthoDB" id="3699343at2"/>
<dbReference type="Proteomes" id="UP000186040">
    <property type="component" value="Unassembled WGS sequence"/>
</dbReference>
<evidence type="ECO:0000313" key="2">
    <source>
        <dbReference type="EMBL" id="OLR89833.1"/>
    </source>
</evidence>
<keyword evidence="3" id="KW-1185">Reference proteome</keyword>
<protein>
    <recommendedName>
        <fullName evidence="1">VapC45 PIN like domain-containing protein</fullName>
    </recommendedName>
</protein>
<evidence type="ECO:0000313" key="3">
    <source>
        <dbReference type="Proteomes" id="UP000186040"/>
    </source>
</evidence>
<reference evidence="2 3" key="1">
    <citation type="submission" date="2016-10" db="EMBL/GenBank/DDBJ databases">
        <title>The Draft Genome Sequence of Actinokineospora bangkokensis 44EHWT reveals the biosynthetic pathway of antifungal compounds Thailandins with unusual extender unit butylmalonyl-CoA.</title>
        <authorList>
            <person name="Greule A."/>
            <person name="Intra B."/>
            <person name="Flemming S."/>
            <person name="Rommel M.G."/>
            <person name="Panbangred W."/>
            <person name="Bechthold A."/>
        </authorList>
    </citation>
    <scope>NUCLEOTIDE SEQUENCE [LARGE SCALE GENOMIC DNA]</scope>
    <source>
        <strain evidence="2 3">44EHW</strain>
    </source>
</reference>
<dbReference type="STRING" id="1193682.BJP25_02075"/>
<dbReference type="RefSeq" id="WP_075978040.1">
    <property type="nucleotide sequence ID" value="NZ_MKQR01000028.1"/>
</dbReference>
<sequence>MKFFIDHNLSPRLIPNVAAIHGAQQFSCARDEGLAAVDDIPLFAELRGRGFDAIVTRDANQLADPQERIALIESGLHWIGLRGAKVAGLAGLALDSAAITVGLTLVLPELAAGTQAAYPLKAIPHQREQRIKAIALSRS</sequence>
<dbReference type="EMBL" id="MKQR01000028">
    <property type="protein sequence ID" value="OLR89833.1"/>
    <property type="molecule type" value="Genomic_DNA"/>
</dbReference>
<dbReference type="Pfam" id="PF18478">
    <property type="entry name" value="PIN_10"/>
    <property type="match status" value="1"/>
</dbReference>
<feature type="domain" description="VapC45 PIN like" evidence="1">
    <location>
        <begin position="1"/>
        <end position="79"/>
    </location>
</feature>